<feature type="compositionally biased region" description="Low complexity" evidence="3">
    <location>
        <begin position="15"/>
        <end position="25"/>
    </location>
</feature>
<organism evidence="5">
    <name type="scientific">Daucus carota subsp. sativus</name>
    <name type="common">Carrot</name>
    <dbReference type="NCBI Taxonomy" id="79200"/>
    <lineage>
        <taxon>Eukaryota</taxon>
        <taxon>Viridiplantae</taxon>
        <taxon>Streptophyta</taxon>
        <taxon>Embryophyta</taxon>
        <taxon>Tracheophyta</taxon>
        <taxon>Spermatophyta</taxon>
        <taxon>Magnoliopsida</taxon>
        <taxon>eudicotyledons</taxon>
        <taxon>Gunneridae</taxon>
        <taxon>Pentapetalae</taxon>
        <taxon>asterids</taxon>
        <taxon>campanulids</taxon>
        <taxon>Apiales</taxon>
        <taxon>Apiaceae</taxon>
        <taxon>Apioideae</taxon>
        <taxon>Scandiceae</taxon>
        <taxon>Daucinae</taxon>
        <taxon>Daucus</taxon>
        <taxon>Daucus sect. Daucus</taxon>
    </lineage>
</organism>
<gene>
    <name evidence="5" type="ORF">DCAR_007457</name>
</gene>
<feature type="region of interest" description="Disordered" evidence="3">
    <location>
        <begin position="328"/>
        <end position="376"/>
    </location>
</feature>
<sequence length="658" mass="73636">MGGKSSKRAAPSRYSSFGSSSNSNFWNHNEYPQSSYPMPPQTYASAPPPQSYGGWASDSKRRTEQKFSKIDDNYNSLDQVTEALARAGLESSNLIVGIDFTKSNEWTGARSFHRKSLHHIGDDQNPYEEAISIIGRTLASFDEDNLIPCFGFGDASTHDQEVFSFYPDEKYCDGFEEVLTRYRELVPQLRLAGPTSFAPIIEMAVTIVEQSRGQYHVLLIIADGQVTRSVDTDRGQLSPQERKTVEAIVKASEYPLSIVLVGVGDGPWDMMREFDDNIPARAFDNFQASFSRKEAEFALAALMEIPSQYKATLELNILNAQRGKAIDRIPLPPPQYGMASRGASKPSQSSSFRPSAPSSNRPASYVGSREPPVSSSDVNLCPICISNPRDMAFGCGHQDKALLDELCLQRCLRCFKNRIFYENIWDDGFDVFDIELKLGVSSFRRTLLQEEYEENLDDQEWAQGDEEEEVFVDAEEEWVPSEDCKVYVGNLPYDVGSEQLAGMFQEAGVVERAEIIYDRETGQSRGFGFVSMHAVEEAETAVAMFSGYELNERLLTVNKASPKGTRPERVFRPPNRIYVGNLPWEVDNAGLKEMFSKHGKVLNARVVCDRESNRSRGFGFVTMSTTSEMNDAISNLDNQNLNGRSIIVSVAEDKKPSY</sequence>
<dbReference type="CDD" id="cd21608">
    <property type="entry name" value="RRM2_NsCP33_like"/>
    <property type="match status" value="1"/>
</dbReference>
<name>A0A166EIR8_DAUCS</name>
<dbReference type="GO" id="GO:0004842">
    <property type="term" value="F:ubiquitin-protein transferase activity"/>
    <property type="evidence" value="ECO:0007669"/>
    <property type="project" value="TreeGrafter"/>
</dbReference>
<dbReference type="GO" id="GO:0003723">
    <property type="term" value="F:RNA binding"/>
    <property type="evidence" value="ECO:0007669"/>
    <property type="project" value="UniProtKB-UniRule"/>
</dbReference>
<dbReference type="SUPFAM" id="SSF53300">
    <property type="entry name" value="vWA-like"/>
    <property type="match status" value="1"/>
</dbReference>
<evidence type="ECO:0000256" key="1">
    <source>
        <dbReference type="ARBA" id="ARBA00022884"/>
    </source>
</evidence>
<dbReference type="GO" id="GO:0016567">
    <property type="term" value="P:protein ubiquitination"/>
    <property type="evidence" value="ECO:0007669"/>
    <property type="project" value="TreeGrafter"/>
</dbReference>
<accession>A0A166EIR8</accession>
<evidence type="ECO:0000259" key="4">
    <source>
        <dbReference type="PROSITE" id="PS50102"/>
    </source>
</evidence>
<dbReference type="PANTHER" id="PTHR45751">
    <property type="entry name" value="COPINE FAMILY PROTEIN 1"/>
    <property type="match status" value="1"/>
</dbReference>
<dbReference type="Gramene" id="KZN06620">
    <property type="protein sequence ID" value="KZN06620"/>
    <property type="gene ID" value="DCAR_007457"/>
</dbReference>
<dbReference type="AlphaFoldDB" id="A0A166EIR8"/>
<dbReference type="SMART" id="SM00360">
    <property type="entry name" value="RRM"/>
    <property type="match status" value="2"/>
</dbReference>
<feature type="domain" description="RRM" evidence="4">
    <location>
        <begin position="575"/>
        <end position="653"/>
    </location>
</feature>
<feature type="domain" description="RRM" evidence="4">
    <location>
        <begin position="484"/>
        <end position="562"/>
    </location>
</feature>
<keyword evidence="1 2" id="KW-0694">RNA-binding</keyword>
<dbReference type="InterPro" id="IPR002035">
    <property type="entry name" value="VWF_A"/>
</dbReference>
<dbReference type="PANTHER" id="PTHR45751:SF38">
    <property type="entry name" value="E3 UBIQUITIN-PROTEIN LIGASE RGLG5-LIKE"/>
    <property type="match status" value="1"/>
</dbReference>
<dbReference type="Pfam" id="PF07002">
    <property type="entry name" value="Copine"/>
    <property type="match status" value="1"/>
</dbReference>
<proteinExistence type="predicted"/>
<dbReference type="InterPro" id="IPR048289">
    <property type="entry name" value="RRM2_NsCP33-like"/>
</dbReference>
<feature type="region of interest" description="Disordered" evidence="3">
    <location>
        <begin position="1"/>
        <end position="59"/>
    </location>
</feature>
<dbReference type="PROSITE" id="PS50102">
    <property type="entry name" value="RRM"/>
    <property type="match status" value="2"/>
</dbReference>
<dbReference type="GO" id="GO:0005634">
    <property type="term" value="C:nucleus"/>
    <property type="evidence" value="ECO:0007669"/>
    <property type="project" value="TreeGrafter"/>
</dbReference>
<evidence type="ECO:0000313" key="5">
    <source>
        <dbReference type="EMBL" id="KZN06620.1"/>
    </source>
</evidence>
<dbReference type="InterPro" id="IPR035979">
    <property type="entry name" value="RBD_domain_sf"/>
</dbReference>
<dbReference type="InterPro" id="IPR036465">
    <property type="entry name" value="vWFA_dom_sf"/>
</dbReference>
<dbReference type="SUPFAM" id="SSF54928">
    <property type="entry name" value="RNA-binding domain, RBD"/>
    <property type="match status" value="2"/>
</dbReference>
<dbReference type="InterPro" id="IPR000504">
    <property type="entry name" value="RRM_dom"/>
</dbReference>
<evidence type="ECO:0000256" key="3">
    <source>
        <dbReference type="SAM" id="MobiDB-lite"/>
    </source>
</evidence>
<dbReference type="Pfam" id="PF00076">
    <property type="entry name" value="RRM_1"/>
    <property type="match status" value="2"/>
</dbReference>
<evidence type="ECO:0000256" key="2">
    <source>
        <dbReference type="PROSITE-ProRule" id="PRU00176"/>
    </source>
</evidence>
<dbReference type="OMA" id="STHDRNV"/>
<comment type="caution">
    <text evidence="5">The sequence shown here is derived from an EMBL/GenBank/DDBJ whole genome shotgun (WGS) entry which is preliminary data.</text>
</comment>
<dbReference type="Gene3D" id="3.30.70.330">
    <property type="match status" value="2"/>
</dbReference>
<dbReference type="InterPro" id="IPR052079">
    <property type="entry name" value="E3_ligase/Copine_domain"/>
</dbReference>
<dbReference type="EMBL" id="LNRQ01000002">
    <property type="protein sequence ID" value="KZN06620.1"/>
    <property type="molecule type" value="Genomic_DNA"/>
</dbReference>
<reference evidence="5" key="1">
    <citation type="journal article" date="2016" name="Nat. Genet.">
        <title>A high-quality carrot genome assembly provides new insights into carotenoid accumulation and asterid genome evolution.</title>
        <authorList>
            <person name="Iorizzo M."/>
            <person name="Ellison S."/>
            <person name="Senalik D."/>
            <person name="Zeng P."/>
            <person name="Satapoomin P."/>
            <person name="Huang J."/>
            <person name="Bowman M."/>
            <person name="Iovene M."/>
            <person name="Sanseverino W."/>
            <person name="Cavagnaro P."/>
            <person name="Yildiz M."/>
            <person name="Macko-Podgorni A."/>
            <person name="Moranska E."/>
            <person name="Grzebelus E."/>
            <person name="Grzebelus D."/>
            <person name="Ashrafi H."/>
            <person name="Zheng Z."/>
            <person name="Cheng S."/>
            <person name="Spooner D."/>
            <person name="Van Deynze A."/>
            <person name="Simon P."/>
        </authorList>
    </citation>
    <scope>NUCLEOTIDE SEQUENCE [LARGE SCALE GENOMIC DNA]</scope>
    <source>
        <tissue evidence="5">Leaf</tissue>
    </source>
</reference>
<feature type="compositionally biased region" description="Low complexity" evidence="3">
    <location>
        <begin position="343"/>
        <end position="364"/>
    </location>
</feature>
<dbReference type="InterPro" id="IPR010734">
    <property type="entry name" value="Copine_C"/>
</dbReference>
<feature type="compositionally biased region" description="Polar residues" evidence="3">
    <location>
        <begin position="26"/>
        <end position="36"/>
    </location>
</feature>
<dbReference type="InterPro" id="IPR012677">
    <property type="entry name" value="Nucleotide-bd_a/b_plait_sf"/>
</dbReference>
<dbReference type="SMART" id="SM00327">
    <property type="entry name" value="VWA"/>
    <property type="match status" value="1"/>
</dbReference>
<protein>
    <recommendedName>
        <fullName evidence="4">RRM domain-containing protein</fullName>
    </recommendedName>
</protein>